<dbReference type="InterPro" id="IPR045584">
    <property type="entry name" value="Pilin-like"/>
</dbReference>
<comment type="caution">
    <text evidence="13">The sequence shown here is derived from an EMBL/GenBank/DDBJ whole genome shotgun (WGS) entry which is preliminary data.</text>
</comment>
<dbReference type="AlphaFoldDB" id="A0A2S9H4Z0"/>
<name>A0A2S9H4Z0_9BURK</name>
<evidence type="ECO:0000259" key="12">
    <source>
        <dbReference type="Pfam" id="PF12019"/>
    </source>
</evidence>
<reference evidence="13 14" key="1">
    <citation type="submission" date="2018-02" db="EMBL/GenBank/DDBJ databases">
        <title>Solimicrobium silvestre gen. nov., sp. nov., isolated from alpine forest soil.</title>
        <authorList>
            <person name="Margesin R."/>
            <person name="Albuquerque L."/>
            <person name="Zhang D.-C."/>
            <person name="Froufe H.J.C."/>
            <person name="Severino R."/>
            <person name="Roxo I."/>
            <person name="Egas C."/>
            <person name="Da Costa M.S."/>
        </authorList>
    </citation>
    <scope>NUCLEOTIDE SEQUENCE [LARGE SCALE GENOMIC DNA]</scope>
    <source>
        <strain evidence="13 14">S20-91</strain>
    </source>
</reference>
<keyword evidence="7 11" id="KW-1133">Transmembrane helix</keyword>
<organism evidence="13 14">
    <name type="scientific">Solimicrobium silvestre</name>
    <dbReference type="NCBI Taxonomy" id="2099400"/>
    <lineage>
        <taxon>Bacteria</taxon>
        <taxon>Pseudomonadati</taxon>
        <taxon>Pseudomonadota</taxon>
        <taxon>Betaproteobacteria</taxon>
        <taxon>Burkholderiales</taxon>
        <taxon>Oxalobacteraceae</taxon>
        <taxon>Solimicrobium</taxon>
    </lineage>
</organism>
<keyword evidence="8 11" id="KW-0472">Membrane</keyword>
<evidence type="ECO:0000256" key="9">
    <source>
        <dbReference type="ARBA" id="ARBA00025772"/>
    </source>
</evidence>
<keyword evidence="6 11" id="KW-0812">Transmembrane</keyword>
<keyword evidence="14" id="KW-1185">Reference proteome</keyword>
<dbReference type="RefSeq" id="WP_105530181.1">
    <property type="nucleotide sequence ID" value="NZ_PUGF01000001.1"/>
</dbReference>
<evidence type="ECO:0000313" key="14">
    <source>
        <dbReference type="Proteomes" id="UP000237839"/>
    </source>
</evidence>
<evidence type="ECO:0000256" key="3">
    <source>
        <dbReference type="ARBA" id="ARBA00022475"/>
    </source>
</evidence>
<keyword evidence="3" id="KW-1003">Cell membrane</keyword>
<keyword evidence="5" id="KW-0997">Cell inner membrane</keyword>
<dbReference type="OrthoDB" id="8929668at2"/>
<comment type="similarity">
    <text evidence="9">Belongs to the GSP H family.</text>
</comment>
<feature type="transmembrane region" description="Helical" evidence="11">
    <location>
        <begin position="12"/>
        <end position="34"/>
    </location>
</feature>
<evidence type="ECO:0000313" key="13">
    <source>
        <dbReference type="EMBL" id="PRC95055.1"/>
    </source>
</evidence>
<feature type="domain" description="General secretion pathway GspH" evidence="12">
    <location>
        <begin position="46"/>
        <end position="153"/>
    </location>
</feature>
<dbReference type="Gene3D" id="3.55.40.10">
    <property type="entry name" value="minor pseudopilin epsh domain"/>
    <property type="match status" value="1"/>
</dbReference>
<keyword evidence="4" id="KW-0488">Methylation</keyword>
<protein>
    <recommendedName>
        <fullName evidence="2">Type II secretion system protein H</fullName>
    </recommendedName>
    <alternativeName>
        <fullName evidence="10">General secretion pathway protein H</fullName>
    </alternativeName>
</protein>
<evidence type="ECO:0000256" key="2">
    <source>
        <dbReference type="ARBA" id="ARBA00021549"/>
    </source>
</evidence>
<evidence type="ECO:0000256" key="8">
    <source>
        <dbReference type="ARBA" id="ARBA00023136"/>
    </source>
</evidence>
<evidence type="ECO:0000256" key="5">
    <source>
        <dbReference type="ARBA" id="ARBA00022519"/>
    </source>
</evidence>
<proteinExistence type="inferred from homology"/>
<dbReference type="Proteomes" id="UP000237839">
    <property type="component" value="Unassembled WGS sequence"/>
</dbReference>
<accession>A0A2S9H4Z0</accession>
<gene>
    <name evidence="13" type="ORF">S2091_0250</name>
</gene>
<evidence type="ECO:0000256" key="10">
    <source>
        <dbReference type="ARBA" id="ARBA00030775"/>
    </source>
</evidence>
<dbReference type="SUPFAM" id="SSF54523">
    <property type="entry name" value="Pili subunits"/>
    <property type="match status" value="1"/>
</dbReference>
<evidence type="ECO:0000256" key="7">
    <source>
        <dbReference type="ARBA" id="ARBA00022989"/>
    </source>
</evidence>
<evidence type="ECO:0000256" key="4">
    <source>
        <dbReference type="ARBA" id="ARBA00022481"/>
    </source>
</evidence>
<dbReference type="NCBIfam" id="TIGR02532">
    <property type="entry name" value="IV_pilin_GFxxxE"/>
    <property type="match status" value="1"/>
</dbReference>
<dbReference type="Pfam" id="PF12019">
    <property type="entry name" value="GspH"/>
    <property type="match status" value="1"/>
</dbReference>
<comment type="subcellular location">
    <subcellularLocation>
        <location evidence="1">Cell inner membrane</location>
        <topology evidence="1">Single-pass membrane protein</topology>
    </subcellularLocation>
</comment>
<evidence type="ECO:0000256" key="1">
    <source>
        <dbReference type="ARBA" id="ARBA00004377"/>
    </source>
</evidence>
<dbReference type="EMBL" id="PUGF01000001">
    <property type="protein sequence ID" value="PRC95055.1"/>
    <property type="molecule type" value="Genomic_DNA"/>
</dbReference>
<dbReference type="Pfam" id="PF07963">
    <property type="entry name" value="N_methyl"/>
    <property type="match status" value="1"/>
</dbReference>
<evidence type="ECO:0000256" key="11">
    <source>
        <dbReference type="SAM" id="Phobius"/>
    </source>
</evidence>
<dbReference type="InterPro" id="IPR022346">
    <property type="entry name" value="T2SS_GspH"/>
</dbReference>
<dbReference type="GO" id="GO:0015627">
    <property type="term" value="C:type II protein secretion system complex"/>
    <property type="evidence" value="ECO:0007669"/>
    <property type="project" value="InterPro"/>
</dbReference>
<dbReference type="GO" id="GO:0005886">
    <property type="term" value="C:plasma membrane"/>
    <property type="evidence" value="ECO:0007669"/>
    <property type="project" value="UniProtKB-SubCell"/>
</dbReference>
<dbReference type="GO" id="GO:0015628">
    <property type="term" value="P:protein secretion by the type II secretion system"/>
    <property type="evidence" value="ECO:0007669"/>
    <property type="project" value="InterPro"/>
</dbReference>
<evidence type="ECO:0000256" key="6">
    <source>
        <dbReference type="ARBA" id="ARBA00022692"/>
    </source>
</evidence>
<dbReference type="InterPro" id="IPR012902">
    <property type="entry name" value="N_methyl_site"/>
</dbReference>
<sequence>MKISIVKQNGFSLVEVMFTLTIAVIVIGIGAPSFNDFIQQTRLILATNSLHSAINLTRSEAIKRNGRVDLVSINGNWKNGWEIKSANTIISTHEALHPTISISSGFFDNSTQYIAYNGTGRTRTNVSSKQPQAGTISIKVNKSVRRIKIDFLGRARVCNPAEEKLTCTTGPNEK</sequence>